<dbReference type="Proteomes" id="UP001234297">
    <property type="component" value="Chromosome 3"/>
</dbReference>
<evidence type="ECO:0000313" key="2">
    <source>
        <dbReference type="Proteomes" id="UP001234297"/>
    </source>
</evidence>
<reference evidence="1 2" key="1">
    <citation type="journal article" date="2022" name="Hortic Res">
        <title>A haplotype resolved chromosomal level avocado genome allows analysis of novel avocado genes.</title>
        <authorList>
            <person name="Nath O."/>
            <person name="Fletcher S.J."/>
            <person name="Hayward A."/>
            <person name="Shaw L.M."/>
            <person name="Masouleh A.K."/>
            <person name="Furtado A."/>
            <person name="Henry R.J."/>
            <person name="Mitter N."/>
        </authorList>
    </citation>
    <scope>NUCLEOTIDE SEQUENCE [LARGE SCALE GENOMIC DNA]</scope>
    <source>
        <strain evidence="2">cv. Hass</strain>
    </source>
</reference>
<comment type="caution">
    <text evidence="1">The sequence shown here is derived from an EMBL/GenBank/DDBJ whole genome shotgun (WGS) entry which is preliminary data.</text>
</comment>
<gene>
    <name evidence="1" type="ORF">MRB53_009277</name>
</gene>
<keyword evidence="2" id="KW-1185">Reference proteome</keyword>
<evidence type="ECO:0000313" key="1">
    <source>
        <dbReference type="EMBL" id="KAJ8635010.1"/>
    </source>
</evidence>
<dbReference type="EMBL" id="CM056811">
    <property type="protein sequence ID" value="KAJ8635010.1"/>
    <property type="molecule type" value="Genomic_DNA"/>
</dbReference>
<accession>A0ACC2LNJ6</accession>
<proteinExistence type="predicted"/>
<protein>
    <submittedName>
        <fullName evidence="1">Uncharacterized protein</fullName>
    </submittedName>
</protein>
<sequence>MERTCDFIRTLTQLYRRLHGRQTRIFQLCSAARGGKLAISALPPLSPADLRLYSDTHAALPTLALAANSHFPAFLRCERRKACNFSFTAVLTGG</sequence>
<name>A0ACC2LNJ6_PERAE</name>
<organism evidence="1 2">
    <name type="scientific">Persea americana</name>
    <name type="common">Avocado</name>
    <dbReference type="NCBI Taxonomy" id="3435"/>
    <lineage>
        <taxon>Eukaryota</taxon>
        <taxon>Viridiplantae</taxon>
        <taxon>Streptophyta</taxon>
        <taxon>Embryophyta</taxon>
        <taxon>Tracheophyta</taxon>
        <taxon>Spermatophyta</taxon>
        <taxon>Magnoliopsida</taxon>
        <taxon>Magnoliidae</taxon>
        <taxon>Laurales</taxon>
        <taxon>Lauraceae</taxon>
        <taxon>Persea</taxon>
    </lineage>
</organism>